<dbReference type="InterPro" id="IPR006703">
    <property type="entry name" value="G_AIG1"/>
</dbReference>
<evidence type="ECO:0000313" key="6">
    <source>
        <dbReference type="Proteomes" id="UP001591681"/>
    </source>
</evidence>
<keyword evidence="2" id="KW-0547">Nucleotide-binding</keyword>
<dbReference type="InterPro" id="IPR027417">
    <property type="entry name" value="P-loop_NTPase"/>
</dbReference>
<dbReference type="PROSITE" id="PS51720">
    <property type="entry name" value="G_AIG1"/>
    <property type="match status" value="1"/>
</dbReference>
<evidence type="ECO:0000256" key="2">
    <source>
        <dbReference type="ARBA" id="ARBA00022741"/>
    </source>
</evidence>
<dbReference type="SUPFAM" id="SSF52540">
    <property type="entry name" value="P-loop containing nucleoside triphosphate hydrolases"/>
    <property type="match status" value="1"/>
</dbReference>
<comment type="similarity">
    <text evidence="1">Belongs to the TRAFAC class TrmE-Era-EngA-EngB-Septin-like GTPase superfamily. AIG1/Toc34/Toc159-like paraseptin GTPase family. IAN subfamily.</text>
</comment>
<evidence type="ECO:0000256" key="3">
    <source>
        <dbReference type="ARBA" id="ARBA00023134"/>
    </source>
</evidence>
<dbReference type="EMBL" id="JBHFQA010000023">
    <property type="protein sequence ID" value="KAL2078078.1"/>
    <property type="molecule type" value="Genomic_DNA"/>
</dbReference>
<dbReference type="InterPro" id="IPR045058">
    <property type="entry name" value="GIMA/IAN/Toc"/>
</dbReference>
<feature type="domain" description="AIG1-type G" evidence="4">
    <location>
        <begin position="167"/>
        <end position="371"/>
    </location>
</feature>
<evidence type="ECO:0000256" key="1">
    <source>
        <dbReference type="ARBA" id="ARBA00008535"/>
    </source>
</evidence>
<dbReference type="GO" id="GO:0005525">
    <property type="term" value="F:GTP binding"/>
    <property type="evidence" value="ECO:0007669"/>
    <property type="project" value="UniProtKB-KW"/>
</dbReference>
<keyword evidence="6" id="KW-1185">Reference proteome</keyword>
<dbReference type="AlphaFoldDB" id="A0ABD1IWX0"/>
<dbReference type="Proteomes" id="UP001591681">
    <property type="component" value="Unassembled WGS sequence"/>
</dbReference>
<evidence type="ECO:0000259" key="4">
    <source>
        <dbReference type="PROSITE" id="PS51720"/>
    </source>
</evidence>
<evidence type="ECO:0000313" key="5">
    <source>
        <dbReference type="EMBL" id="KAL2078078.1"/>
    </source>
</evidence>
<proteinExistence type="inferred from homology"/>
<comment type="caution">
    <text evidence="5">The sequence shown here is derived from an EMBL/GenBank/DDBJ whole genome shotgun (WGS) entry which is preliminary data.</text>
</comment>
<dbReference type="Pfam" id="PF04548">
    <property type="entry name" value="AIG1"/>
    <property type="match status" value="1"/>
</dbReference>
<gene>
    <name evidence="5" type="ORF">ACEWY4_025763</name>
</gene>
<dbReference type="Gene3D" id="3.40.50.300">
    <property type="entry name" value="P-loop containing nucleotide triphosphate hydrolases"/>
    <property type="match status" value="1"/>
</dbReference>
<name>A0ABD1IWX0_9TELE</name>
<protein>
    <recommendedName>
        <fullName evidence="4">AIG1-type G domain-containing protein</fullName>
    </recommendedName>
</protein>
<sequence length="394" mass="42753">MECDCKPDSPCSTSSRCGEESNFESAAKGLWIDSNTLLTGLISVAGYLLFRCSQGLPRLLRWPIRIICSITGISSLWSWLTNLAKTVRGLQTLFHWLARIWRFLIALLSKFSWVPALIKAIAAILMSVKNGLEFIVNIKQRVKGPSKNKQAQAQNSSSPAVGPTYGDHGVRVIVVGPQGKGSDSLVSILLGFGTSPRKPGDAQECRSWRTMTDGREVTLVDTPDLLGKSLGPAQRAREALRSLQMASPGPHAFLLALQCPGSKAGGDFREAADALRALEELVGEDALGHVLVVLLTQAEGRARSRTLSQLLEEDAGGGLREVLSMCGQRAELVAGAQGSDGGAAASRLLERVVEMRVLQGHYVHELQRREERIREELLADMAHVLTEKLEGNWG</sequence>
<accession>A0ABD1IWX0</accession>
<reference evidence="5 6" key="1">
    <citation type="submission" date="2024-09" db="EMBL/GenBank/DDBJ databases">
        <title>A chromosome-level genome assembly of Gray's grenadier anchovy, Coilia grayii.</title>
        <authorList>
            <person name="Fu Z."/>
        </authorList>
    </citation>
    <scope>NUCLEOTIDE SEQUENCE [LARGE SCALE GENOMIC DNA]</scope>
    <source>
        <strain evidence="5">G4</strain>
        <tissue evidence="5">Muscle</tissue>
    </source>
</reference>
<organism evidence="5 6">
    <name type="scientific">Coilia grayii</name>
    <name type="common">Gray's grenadier anchovy</name>
    <dbReference type="NCBI Taxonomy" id="363190"/>
    <lineage>
        <taxon>Eukaryota</taxon>
        <taxon>Metazoa</taxon>
        <taxon>Chordata</taxon>
        <taxon>Craniata</taxon>
        <taxon>Vertebrata</taxon>
        <taxon>Euteleostomi</taxon>
        <taxon>Actinopterygii</taxon>
        <taxon>Neopterygii</taxon>
        <taxon>Teleostei</taxon>
        <taxon>Clupei</taxon>
        <taxon>Clupeiformes</taxon>
        <taxon>Clupeoidei</taxon>
        <taxon>Engraulidae</taxon>
        <taxon>Coilinae</taxon>
        <taxon>Coilia</taxon>
    </lineage>
</organism>
<dbReference type="PANTHER" id="PTHR10903">
    <property type="entry name" value="GTPASE, IMAP FAMILY MEMBER-RELATED"/>
    <property type="match status" value="1"/>
</dbReference>
<keyword evidence="3" id="KW-0342">GTP-binding</keyword>
<dbReference type="PANTHER" id="PTHR10903:SF170">
    <property type="entry name" value="GTPASE IMAP FAMILY MEMBER 7"/>
    <property type="match status" value="1"/>
</dbReference>